<proteinExistence type="inferred from homology"/>
<dbReference type="EC" id="4.1.3.38" evidence="8"/>
<dbReference type="InterPro" id="IPR017824">
    <property type="entry name" value="Aminodeoxychorismate_lyase_IV"/>
</dbReference>
<dbReference type="AlphaFoldDB" id="D8SI00"/>
<evidence type="ECO:0000256" key="6">
    <source>
        <dbReference type="ARBA" id="ARBA00023239"/>
    </source>
</evidence>
<evidence type="ECO:0000256" key="5">
    <source>
        <dbReference type="ARBA" id="ARBA00022909"/>
    </source>
</evidence>
<dbReference type="InterPro" id="IPR043132">
    <property type="entry name" value="BCAT-like_C"/>
</dbReference>
<dbReference type="InterPro" id="IPR050571">
    <property type="entry name" value="Class-IV_PLP-Dep_Aminotrnsfr"/>
</dbReference>
<dbReference type="Proteomes" id="UP000001514">
    <property type="component" value="Unassembled WGS sequence"/>
</dbReference>
<dbReference type="PANTHER" id="PTHR42743:SF22">
    <property type="entry name" value="D-AMINO-ACID TRANSAMINASE, CHLOROPLASTIC"/>
    <property type="match status" value="1"/>
</dbReference>
<keyword evidence="11" id="KW-1185">Reference proteome</keyword>
<evidence type="ECO:0000256" key="7">
    <source>
        <dbReference type="ARBA" id="ARBA00035633"/>
    </source>
</evidence>
<dbReference type="Gramene" id="EFJ15782">
    <property type="protein sequence ID" value="EFJ15782"/>
    <property type="gene ID" value="SELMODRAFT_117604"/>
</dbReference>
<protein>
    <recommendedName>
        <fullName evidence="8">aminodeoxychorismate lyase</fullName>
        <ecNumber evidence="8">4.1.3.38</ecNumber>
    </recommendedName>
</protein>
<dbReference type="InParanoid" id="D8SI00"/>
<dbReference type="GO" id="GO:0008696">
    <property type="term" value="F:4-amino-4-deoxychorismate lyase activity"/>
    <property type="evidence" value="ECO:0007669"/>
    <property type="project" value="UniProtKB-EC"/>
</dbReference>
<dbReference type="GO" id="GO:0008652">
    <property type="term" value="P:amino acid biosynthetic process"/>
    <property type="evidence" value="ECO:0007669"/>
    <property type="project" value="UniProtKB-ARBA"/>
</dbReference>
<dbReference type="InterPro" id="IPR001544">
    <property type="entry name" value="Aminotrans_IV"/>
</dbReference>
<organism evidence="11">
    <name type="scientific">Selaginella moellendorffii</name>
    <name type="common">Spikemoss</name>
    <dbReference type="NCBI Taxonomy" id="88036"/>
    <lineage>
        <taxon>Eukaryota</taxon>
        <taxon>Viridiplantae</taxon>
        <taxon>Streptophyta</taxon>
        <taxon>Embryophyta</taxon>
        <taxon>Tracheophyta</taxon>
        <taxon>Lycopodiopsida</taxon>
        <taxon>Selaginellales</taxon>
        <taxon>Selaginellaceae</taxon>
        <taxon>Selaginella</taxon>
    </lineage>
</organism>
<evidence type="ECO:0000256" key="1">
    <source>
        <dbReference type="ARBA" id="ARBA00001933"/>
    </source>
</evidence>
<evidence type="ECO:0000256" key="9">
    <source>
        <dbReference type="ARBA" id="ARBA00049529"/>
    </source>
</evidence>
<dbReference type="FunCoup" id="D8SI00">
    <property type="interactions" value="1597"/>
</dbReference>
<dbReference type="SUPFAM" id="SSF56752">
    <property type="entry name" value="D-aminoacid aminotransferase-like PLP-dependent enzymes"/>
    <property type="match status" value="1"/>
</dbReference>
<dbReference type="GO" id="GO:0019752">
    <property type="term" value="P:carboxylic acid metabolic process"/>
    <property type="evidence" value="ECO:0000318"/>
    <property type="project" value="GO_Central"/>
</dbReference>
<evidence type="ECO:0000256" key="4">
    <source>
        <dbReference type="ARBA" id="ARBA00022898"/>
    </source>
</evidence>
<comment type="subunit">
    <text evidence="3">Homodimer.</text>
</comment>
<dbReference type="InterPro" id="IPR036038">
    <property type="entry name" value="Aminotransferase-like"/>
</dbReference>
<dbReference type="Gene3D" id="3.20.10.10">
    <property type="entry name" value="D-amino Acid Aminotransferase, subunit A, domain 2"/>
    <property type="match status" value="1"/>
</dbReference>
<comment type="cofactor">
    <cofactor evidence="1">
        <name>pyridoxal 5'-phosphate</name>
        <dbReference type="ChEBI" id="CHEBI:597326"/>
    </cofactor>
</comment>
<comment type="pathway">
    <text evidence="7">Cofactor biosynthesis; tetrahydrofolate biosynthesis; 4-aminobenzoate from chorismate: step 2/2.</text>
</comment>
<dbReference type="InterPro" id="IPR043131">
    <property type="entry name" value="BCAT-like_N"/>
</dbReference>
<dbReference type="OrthoDB" id="25921at2759"/>
<feature type="non-terminal residue" evidence="10">
    <location>
        <position position="1"/>
    </location>
</feature>
<keyword evidence="5" id="KW-0289">Folate biosynthesis</keyword>
<gene>
    <name evidence="10" type="ORF">SELMODRAFT_117604</name>
</gene>
<evidence type="ECO:0000256" key="8">
    <source>
        <dbReference type="ARBA" id="ARBA00035676"/>
    </source>
</evidence>
<dbReference type="KEGG" id="smo:SELMODRAFT_117604"/>
<dbReference type="PANTHER" id="PTHR42743">
    <property type="entry name" value="AMINO-ACID AMINOTRANSFERASE"/>
    <property type="match status" value="1"/>
</dbReference>
<evidence type="ECO:0000313" key="10">
    <source>
        <dbReference type="EMBL" id="EFJ15782.1"/>
    </source>
</evidence>
<sequence length="320" mass="34311">FQVTERLKSHSHDAQKTYRAMYSSLIDGITTDPAAMVIPMDDHMVHRGHGVFDTATIADGYLYELDAHLDRFHKSAAAAKIQPPFDRATMREILIQTVASSGCKLGSLRYWLSAGPGGFGLSSSECTMSTLYAVVLSLPAIPDPDMGVTVITASTPMKHPQFATMKNVNYLPNALSKLEAESQGAFAAIWLDDEGFVAEGPNVNVAFISKSRELLVPEFDKILSGCTARRTVALAPKLVESGVLSAVKVTKISPEQAKDCPEMMLIGSTLPITPVVKWDGQVIGNGEAGPATIALRNLVVDDILNGPSALRIPVPYTGEA</sequence>
<accession>D8SI00</accession>
<keyword evidence="4" id="KW-0663">Pyridoxal phosphate</keyword>
<dbReference type="GO" id="GO:0030170">
    <property type="term" value="F:pyridoxal phosphate binding"/>
    <property type="evidence" value="ECO:0007669"/>
    <property type="project" value="InterPro"/>
</dbReference>
<dbReference type="FunFam" id="3.20.10.10:FF:000002">
    <property type="entry name" value="D-alanine aminotransferase"/>
    <property type="match status" value="1"/>
</dbReference>
<dbReference type="STRING" id="88036.D8SI00"/>
<dbReference type="CDD" id="cd01559">
    <property type="entry name" value="ADCL_like"/>
    <property type="match status" value="1"/>
</dbReference>
<evidence type="ECO:0000256" key="3">
    <source>
        <dbReference type="ARBA" id="ARBA00011738"/>
    </source>
</evidence>
<dbReference type="Gene3D" id="3.30.470.10">
    <property type="match status" value="1"/>
</dbReference>
<name>D8SI00_SELML</name>
<dbReference type="Pfam" id="PF01063">
    <property type="entry name" value="Aminotran_4"/>
    <property type="match status" value="1"/>
</dbReference>
<dbReference type="eggNOG" id="KOG0975">
    <property type="taxonomic scope" value="Eukaryota"/>
</dbReference>
<dbReference type="GO" id="GO:0046656">
    <property type="term" value="P:folic acid biosynthetic process"/>
    <property type="evidence" value="ECO:0007669"/>
    <property type="project" value="UniProtKB-KW"/>
</dbReference>
<evidence type="ECO:0000313" key="11">
    <source>
        <dbReference type="Proteomes" id="UP000001514"/>
    </source>
</evidence>
<comment type="catalytic activity">
    <reaction evidence="9">
        <text>4-amino-4-deoxychorismate = 4-aminobenzoate + pyruvate + H(+)</text>
        <dbReference type="Rhea" id="RHEA:16201"/>
        <dbReference type="ChEBI" id="CHEBI:15361"/>
        <dbReference type="ChEBI" id="CHEBI:15378"/>
        <dbReference type="ChEBI" id="CHEBI:17836"/>
        <dbReference type="ChEBI" id="CHEBI:58406"/>
        <dbReference type="EC" id="4.1.3.38"/>
    </reaction>
</comment>
<dbReference type="FunFam" id="3.30.470.10:FF:000008">
    <property type="entry name" value="D-amino-acid transaminase, chloroplastic"/>
    <property type="match status" value="1"/>
</dbReference>
<evidence type="ECO:0000256" key="2">
    <source>
        <dbReference type="ARBA" id="ARBA00009320"/>
    </source>
</evidence>
<dbReference type="EMBL" id="GL377621">
    <property type="protein sequence ID" value="EFJ15782.1"/>
    <property type="molecule type" value="Genomic_DNA"/>
</dbReference>
<dbReference type="HOGENOM" id="CLU_020844_0_0_1"/>
<keyword evidence="6" id="KW-0456">Lyase</keyword>
<reference evidence="10 11" key="1">
    <citation type="journal article" date="2011" name="Science">
        <title>The Selaginella genome identifies genetic changes associated with the evolution of vascular plants.</title>
        <authorList>
            <person name="Banks J.A."/>
            <person name="Nishiyama T."/>
            <person name="Hasebe M."/>
            <person name="Bowman J.L."/>
            <person name="Gribskov M."/>
            <person name="dePamphilis C."/>
            <person name="Albert V.A."/>
            <person name="Aono N."/>
            <person name="Aoyama T."/>
            <person name="Ambrose B.A."/>
            <person name="Ashton N.W."/>
            <person name="Axtell M.J."/>
            <person name="Barker E."/>
            <person name="Barker M.S."/>
            <person name="Bennetzen J.L."/>
            <person name="Bonawitz N.D."/>
            <person name="Chapple C."/>
            <person name="Cheng C."/>
            <person name="Correa L.G."/>
            <person name="Dacre M."/>
            <person name="DeBarry J."/>
            <person name="Dreyer I."/>
            <person name="Elias M."/>
            <person name="Engstrom E.M."/>
            <person name="Estelle M."/>
            <person name="Feng L."/>
            <person name="Finet C."/>
            <person name="Floyd S.K."/>
            <person name="Frommer W.B."/>
            <person name="Fujita T."/>
            <person name="Gramzow L."/>
            <person name="Gutensohn M."/>
            <person name="Harholt J."/>
            <person name="Hattori M."/>
            <person name="Heyl A."/>
            <person name="Hirai T."/>
            <person name="Hiwatashi Y."/>
            <person name="Ishikawa M."/>
            <person name="Iwata M."/>
            <person name="Karol K.G."/>
            <person name="Koehler B."/>
            <person name="Kolukisaoglu U."/>
            <person name="Kubo M."/>
            <person name="Kurata T."/>
            <person name="Lalonde S."/>
            <person name="Li K."/>
            <person name="Li Y."/>
            <person name="Litt A."/>
            <person name="Lyons E."/>
            <person name="Manning G."/>
            <person name="Maruyama T."/>
            <person name="Michael T.P."/>
            <person name="Mikami K."/>
            <person name="Miyazaki S."/>
            <person name="Morinaga S."/>
            <person name="Murata T."/>
            <person name="Mueller-Roeber B."/>
            <person name="Nelson D.R."/>
            <person name="Obara M."/>
            <person name="Oguri Y."/>
            <person name="Olmstead R.G."/>
            <person name="Onodera N."/>
            <person name="Petersen B.L."/>
            <person name="Pils B."/>
            <person name="Prigge M."/>
            <person name="Rensing S.A."/>
            <person name="Riano-Pachon D.M."/>
            <person name="Roberts A.W."/>
            <person name="Sato Y."/>
            <person name="Scheller H.V."/>
            <person name="Schulz B."/>
            <person name="Schulz C."/>
            <person name="Shakirov E.V."/>
            <person name="Shibagaki N."/>
            <person name="Shinohara N."/>
            <person name="Shippen D.E."/>
            <person name="Soerensen I."/>
            <person name="Sotooka R."/>
            <person name="Sugimoto N."/>
            <person name="Sugita M."/>
            <person name="Sumikawa N."/>
            <person name="Tanurdzic M."/>
            <person name="Theissen G."/>
            <person name="Ulvskov P."/>
            <person name="Wakazuki S."/>
            <person name="Weng J.K."/>
            <person name="Willats W.W."/>
            <person name="Wipf D."/>
            <person name="Wolf P.G."/>
            <person name="Yang L."/>
            <person name="Zimmer A.D."/>
            <person name="Zhu Q."/>
            <person name="Mitros T."/>
            <person name="Hellsten U."/>
            <person name="Loque D."/>
            <person name="Otillar R."/>
            <person name="Salamov A."/>
            <person name="Schmutz J."/>
            <person name="Shapiro H."/>
            <person name="Lindquist E."/>
            <person name="Lucas S."/>
            <person name="Rokhsar D."/>
            <person name="Grigoriev I.V."/>
        </authorList>
    </citation>
    <scope>NUCLEOTIDE SEQUENCE [LARGE SCALE GENOMIC DNA]</scope>
</reference>
<comment type="similarity">
    <text evidence="2">Belongs to the class-IV pyridoxal-phosphate-dependent aminotransferase family.</text>
</comment>